<accession>A0ACC1HJN0</accession>
<dbReference type="EMBL" id="JAMZIH010003530">
    <property type="protein sequence ID" value="KAJ1676768.1"/>
    <property type="molecule type" value="Genomic_DNA"/>
</dbReference>
<gene>
    <name evidence="1" type="ORF">EV182_007540</name>
</gene>
<proteinExistence type="predicted"/>
<dbReference type="Proteomes" id="UP001145114">
    <property type="component" value="Unassembled WGS sequence"/>
</dbReference>
<sequence length="289" mass="32187">VQRRHQKIIEEAPAPSLSTELRQMLGQKAVDAARAVGYVGAGTVEFIVDEETGSFYFMEMNTRLQVEHPITEMITGLDLVQWQLEVAAGNPLPLQQHEISRNGHAFEARIYAENPDRGFLPDTGKLVHLRPPLEVPNTVRVETGVRSGDNISVYYDPMIAKLVVHGPNRTTALRLLHAKLAEYQIVGPNTNIEFLKRLATHPEFIAGHVETGFIEKHHQDLFPNKATSQSRPEHYYIPVAQALLGLALRSIAESSAAEPSSRPGDGHRDPWADQSTLQFQPNAVLSRDM</sequence>
<feature type="non-terminal residue" evidence="1">
    <location>
        <position position="289"/>
    </location>
</feature>
<name>A0ACC1HJN0_9FUNG</name>
<organism evidence="1 2">
    <name type="scientific">Spiromyces aspiralis</name>
    <dbReference type="NCBI Taxonomy" id="68401"/>
    <lineage>
        <taxon>Eukaryota</taxon>
        <taxon>Fungi</taxon>
        <taxon>Fungi incertae sedis</taxon>
        <taxon>Zoopagomycota</taxon>
        <taxon>Kickxellomycotina</taxon>
        <taxon>Kickxellomycetes</taxon>
        <taxon>Kickxellales</taxon>
        <taxon>Kickxellaceae</taxon>
        <taxon>Spiromyces</taxon>
    </lineage>
</organism>
<protein>
    <submittedName>
        <fullName evidence="1">Uncharacterized protein</fullName>
    </submittedName>
</protein>
<evidence type="ECO:0000313" key="2">
    <source>
        <dbReference type="Proteomes" id="UP001145114"/>
    </source>
</evidence>
<reference evidence="1" key="1">
    <citation type="submission" date="2022-06" db="EMBL/GenBank/DDBJ databases">
        <title>Phylogenomic reconstructions and comparative analyses of Kickxellomycotina fungi.</title>
        <authorList>
            <person name="Reynolds N.K."/>
            <person name="Stajich J.E."/>
            <person name="Barry K."/>
            <person name="Grigoriev I.V."/>
            <person name="Crous P."/>
            <person name="Smith M.E."/>
        </authorList>
    </citation>
    <scope>NUCLEOTIDE SEQUENCE</scope>
    <source>
        <strain evidence="1">RSA 2271</strain>
    </source>
</reference>
<keyword evidence="2" id="KW-1185">Reference proteome</keyword>
<feature type="non-terminal residue" evidence="1">
    <location>
        <position position="1"/>
    </location>
</feature>
<comment type="caution">
    <text evidence="1">The sequence shown here is derived from an EMBL/GenBank/DDBJ whole genome shotgun (WGS) entry which is preliminary data.</text>
</comment>
<evidence type="ECO:0000313" key="1">
    <source>
        <dbReference type="EMBL" id="KAJ1676768.1"/>
    </source>
</evidence>